<dbReference type="CDD" id="cd16282">
    <property type="entry name" value="metallo-hydrolase-like_MBL-fold"/>
    <property type="match status" value="1"/>
</dbReference>
<dbReference type="PANTHER" id="PTHR42951">
    <property type="entry name" value="METALLO-BETA-LACTAMASE DOMAIN-CONTAINING"/>
    <property type="match status" value="1"/>
</dbReference>
<dbReference type="RefSeq" id="WP_030426504.1">
    <property type="nucleotide sequence ID" value="NZ_JOEF01000001.1"/>
</dbReference>
<evidence type="ECO:0000259" key="1">
    <source>
        <dbReference type="SMART" id="SM00849"/>
    </source>
</evidence>
<dbReference type="InterPro" id="IPR050855">
    <property type="entry name" value="NDM-1-like"/>
</dbReference>
<dbReference type="InterPro" id="IPR001279">
    <property type="entry name" value="Metallo-B-lactamas"/>
</dbReference>
<dbReference type="Pfam" id="PF00753">
    <property type="entry name" value="Lactamase_B"/>
    <property type="match status" value="1"/>
</dbReference>
<proteinExistence type="predicted"/>
<dbReference type="Proteomes" id="UP000183376">
    <property type="component" value="Chromosome I"/>
</dbReference>
<name>A0A1H0C1I0_ALLAB</name>
<dbReference type="OrthoDB" id="2273115at2"/>
<dbReference type="eggNOG" id="COG0491">
    <property type="taxonomic scope" value="Bacteria"/>
</dbReference>
<dbReference type="PANTHER" id="PTHR42951:SF4">
    <property type="entry name" value="ACYL-COENZYME A THIOESTERASE MBLAC2"/>
    <property type="match status" value="1"/>
</dbReference>
<accession>A0A1H0C1I0</accession>
<feature type="domain" description="Metallo-beta-lactamase" evidence="1">
    <location>
        <begin position="20"/>
        <end position="209"/>
    </location>
</feature>
<keyword evidence="3" id="KW-1185">Reference proteome</keyword>
<dbReference type="EMBL" id="LT629701">
    <property type="protein sequence ID" value="SDN51697.1"/>
    <property type="molecule type" value="Genomic_DNA"/>
</dbReference>
<dbReference type="SUPFAM" id="SSF56281">
    <property type="entry name" value="Metallo-hydrolase/oxidoreductase"/>
    <property type="match status" value="1"/>
</dbReference>
<dbReference type="STRING" id="211114.SAMN04489726_6966"/>
<dbReference type="Gene3D" id="3.60.15.10">
    <property type="entry name" value="Ribonuclease Z/Hydroxyacylglutathione hydrolase-like"/>
    <property type="match status" value="1"/>
</dbReference>
<gene>
    <name evidence="2" type="ORF">SAMN04489726_6966</name>
</gene>
<sequence>MTTWTEVADRVYARRYAELDLTVGLVVGDDGCLVIDTRGDLEQGAELAAAVREITPHPWAVVYTHAHFDHCFGTSAFPGAAVWAHRLCHKDMVEHGSDELRKWSERYRAEGKVSIADALDRTTLVMPTDLVDDRASLSVGGREVELVYVGLAHSSGDLLVHVPDARVLFVGDLVENGAPPQFGDSHPLSWPTALTTILDFDVVVVVPGHGDPIDQDFVADQREELRSIAELCRAVASDELSTEDALANSPYPADFTRTALERVLSTR</sequence>
<organism evidence="2 3">
    <name type="scientific">Allokutzneria albata</name>
    <name type="common">Kibdelosporangium albatum</name>
    <dbReference type="NCBI Taxonomy" id="211114"/>
    <lineage>
        <taxon>Bacteria</taxon>
        <taxon>Bacillati</taxon>
        <taxon>Actinomycetota</taxon>
        <taxon>Actinomycetes</taxon>
        <taxon>Pseudonocardiales</taxon>
        <taxon>Pseudonocardiaceae</taxon>
        <taxon>Allokutzneria</taxon>
    </lineage>
</organism>
<dbReference type="InterPro" id="IPR036866">
    <property type="entry name" value="RibonucZ/Hydroxyglut_hydro"/>
</dbReference>
<protein>
    <submittedName>
        <fullName evidence="2">Glyoxylase, beta-lactamase superfamily II</fullName>
    </submittedName>
</protein>
<reference evidence="2 3" key="1">
    <citation type="submission" date="2016-10" db="EMBL/GenBank/DDBJ databases">
        <authorList>
            <person name="de Groot N.N."/>
        </authorList>
    </citation>
    <scope>NUCLEOTIDE SEQUENCE [LARGE SCALE GENOMIC DNA]</scope>
    <source>
        <strain evidence="2 3">DSM 44149</strain>
    </source>
</reference>
<dbReference type="SMART" id="SM00849">
    <property type="entry name" value="Lactamase_B"/>
    <property type="match status" value="1"/>
</dbReference>
<dbReference type="AlphaFoldDB" id="A0A1H0C1I0"/>
<evidence type="ECO:0000313" key="2">
    <source>
        <dbReference type="EMBL" id="SDN51697.1"/>
    </source>
</evidence>
<evidence type="ECO:0000313" key="3">
    <source>
        <dbReference type="Proteomes" id="UP000183376"/>
    </source>
</evidence>